<name>X1HTN0_9ZZZZ</name>
<sequence>YIIGPFSPAEIDLLKKDPKEPLEISLSQLKMICEDISNLGRKIE</sequence>
<evidence type="ECO:0000313" key="1">
    <source>
        <dbReference type="EMBL" id="GAH72837.1"/>
    </source>
</evidence>
<reference evidence="1" key="1">
    <citation type="journal article" date="2014" name="Front. Microbiol.">
        <title>High frequency of phylogenetically diverse reductive dehalogenase-homologous genes in deep subseafloor sedimentary metagenomes.</title>
        <authorList>
            <person name="Kawai M."/>
            <person name="Futagami T."/>
            <person name="Toyoda A."/>
            <person name="Takaki Y."/>
            <person name="Nishi S."/>
            <person name="Hori S."/>
            <person name="Arai W."/>
            <person name="Tsubouchi T."/>
            <person name="Morono Y."/>
            <person name="Uchiyama I."/>
            <person name="Ito T."/>
            <person name="Fujiyama A."/>
            <person name="Inagaki F."/>
            <person name="Takami H."/>
        </authorList>
    </citation>
    <scope>NUCLEOTIDE SEQUENCE</scope>
    <source>
        <strain evidence="1">Expedition CK06-06</strain>
    </source>
</reference>
<protein>
    <submittedName>
        <fullName evidence="1">Uncharacterized protein</fullName>
    </submittedName>
</protein>
<feature type="non-terminal residue" evidence="1">
    <location>
        <position position="1"/>
    </location>
</feature>
<comment type="caution">
    <text evidence="1">The sequence shown here is derived from an EMBL/GenBank/DDBJ whole genome shotgun (WGS) entry which is preliminary data.</text>
</comment>
<gene>
    <name evidence="1" type="ORF">S03H2_51376</name>
</gene>
<dbReference type="AlphaFoldDB" id="X1HTN0"/>
<accession>X1HTN0</accession>
<organism evidence="1">
    <name type="scientific">marine sediment metagenome</name>
    <dbReference type="NCBI Taxonomy" id="412755"/>
    <lineage>
        <taxon>unclassified sequences</taxon>
        <taxon>metagenomes</taxon>
        <taxon>ecological metagenomes</taxon>
    </lineage>
</organism>
<dbReference type="EMBL" id="BARU01032592">
    <property type="protein sequence ID" value="GAH72837.1"/>
    <property type="molecule type" value="Genomic_DNA"/>
</dbReference>
<proteinExistence type="predicted"/>